<comment type="caution">
    <text evidence="4">The sequence shown here is derived from an EMBL/GenBank/DDBJ whole genome shotgun (WGS) entry which is preliminary data.</text>
</comment>
<dbReference type="GO" id="GO:0045454">
    <property type="term" value="P:cell redox homeostasis"/>
    <property type="evidence" value="ECO:0007669"/>
    <property type="project" value="TreeGrafter"/>
</dbReference>
<evidence type="ECO:0000256" key="2">
    <source>
        <dbReference type="SAM" id="SignalP"/>
    </source>
</evidence>
<evidence type="ECO:0000313" key="5">
    <source>
        <dbReference type="Proteomes" id="UP000598971"/>
    </source>
</evidence>
<feature type="domain" description="Thioredoxin" evidence="3">
    <location>
        <begin position="15"/>
        <end position="154"/>
    </location>
</feature>
<keyword evidence="1" id="KW-0676">Redox-active center</keyword>
<dbReference type="InterPro" id="IPR017937">
    <property type="entry name" value="Thioredoxin_CS"/>
</dbReference>
<dbReference type="PROSITE" id="PS51352">
    <property type="entry name" value="THIOREDOXIN_2"/>
    <property type="match status" value="1"/>
</dbReference>
<keyword evidence="2" id="KW-0732">Signal</keyword>
<organism evidence="4 5">
    <name type="scientific">Limnovirga soli</name>
    <dbReference type="NCBI Taxonomy" id="2656915"/>
    <lineage>
        <taxon>Bacteria</taxon>
        <taxon>Pseudomonadati</taxon>
        <taxon>Bacteroidota</taxon>
        <taxon>Chitinophagia</taxon>
        <taxon>Chitinophagales</taxon>
        <taxon>Chitinophagaceae</taxon>
        <taxon>Limnovirga</taxon>
    </lineage>
</organism>
<evidence type="ECO:0000256" key="1">
    <source>
        <dbReference type="ARBA" id="ARBA00023284"/>
    </source>
</evidence>
<dbReference type="GO" id="GO:0015035">
    <property type="term" value="F:protein-disulfide reductase activity"/>
    <property type="evidence" value="ECO:0007669"/>
    <property type="project" value="TreeGrafter"/>
</dbReference>
<dbReference type="InterPro" id="IPR036249">
    <property type="entry name" value="Thioredoxin-like_sf"/>
</dbReference>
<reference evidence="4" key="1">
    <citation type="submission" date="2019-10" db="EMBL/GenBank/DDBJ databases">
        <title>Draft genome sequence of Panacibacter sp. KCS-6.</title>
        <authorList>
            <person name="Yim K.J."/>
        </authorList>
    </citation>
    <scope>NUCLEOTIDE SEQUENCE</scope>
    <source>
        <strain evidence="4">KCS-6</strain>
    </source>
</reference>
<dbReference type="EMBL" id="WHPF01000006">
    <property type="protein sequence ID" value="NNV55625.1"/>
    <property type="molecule type" value="Genomic_DNA"/>
</dbReference>
<dbReference type="RefSeq" id="WP_171607561.1">
    <property type="nucleotide sequence ID" value="NZ_WHPF01000006.1"/>
</dbReference>
<dbReference type="AlphaFoldDB" id="A0A8J8JTV1"/>
<dbReference type="SUPFAM" id="SSF52833">
    <property type="entry name" value="Thioredoxin-like"/>
    <property type="match status" value="1"/>
</dbReference>
<evidence type="ECO:0000259" key="3">
    <source>
        <dbReference type="PROSITE" id="PS51352"/>
    </source>
</evidence>
<accession>A0A8J8JTV1</accession>
<dbReference type="PANTHER" id="PTHR32234:SF0">
    <property type="entry name" value="THIOL:DISULFIDE INTERCHANGE PROTEIN DSBD"/>
    <property type="match status" value="1"/>
</dbReference>
<name>A0A8J8JTV1_9BACT</name>
<proteinExistence type="predicted"/>
<dbReference type="PROSITE" id="PS00194">
    <property type="entry name" value="THIOREDOXIN_1"/>
    <property type="match status" value="1"/>
</dbReference>
<dbReference type="InterPro" id="IPR013766">
    <property type="entry name" value="Thioredoxin_domain"/>
</dbReference>
<gene>
    <name evidence="4" type="ORF">GD597_09155</name>
</gene>
<dbReference type="Proteomes" id="UP000598971">
    <property type="component" value="Unassembled WGS sequence"/>
</dbReference>
<keyword evidence="5" id="KW-1185">Reference proteome</keyword>
<dbReference type="Pfam" id="PF13899">
    <property type="entry name" value="Thioredoxin_7"/>
    <property type="match status" value="1"/>
</dbReference>
<evidence type="ECO:0000313" key="4">
    <source>
        <dbReference type="EMBL" id="NNV55625.1"/>
    </source>
</evidence>
<sequence>MKLNKLFVTMLAVSIVAVITLAAFAAKKDIHPKIKPVAEKGILFIEQDWNKALQQAKAQKKLIFLDIYATWCGPCKMLKKNTFSDPKVAAFFNKNFINITVDGEKSVGPDLARKFAIEGYPTLIVADGDGNPVAISVGYIDDAQLLDFGNKALAKRF</sequence>
<dbReference type="Gene3D" id="3.40.30.10">
    <property type="entry name" value="Glutaredoxin"/>
    <property type="match status" value="1"/>
</dbReference>
<feature type="signal peptide" evidence="2">
    <location>
        <begin position="1"/>
        <end position="25"/>
    </location>
</feature>
<protein>
    <submittedName>
        <fullName evidence="4">DUF255 domain-containing protein</fullName>
    </submittedName>
</protein>
<dbReference type="PANTHER" id="PTHR32234">
    <property type="entry name" value="THIOL:DISULFIDE INTERCHANGE PROTEIN DSBD"/>
    <property type="match status" value="1"/>
</dbReference>
<feature type="chain" id="PRO_5035163334" evidence="2">
    <location>
        <begin position="26"/>
        <end position="157"/>
    </location>
</feature>